<evidence type="ECO:0000313" key="2">
    <source>
        <dbReference type="Proteomes" id="UP000276133"/>
    </source>
</evidence>
<comment type="caution">
    <text evidence="1">The sequence shown here is derived from an EMBL/GenBank/DDBJ whole genome shotgun (WGS) entry which is preliminary data.</text>
</comment>
<accession>A0A3M7RDZ3</accession>
<proteinExistence type="predicted"/>
<dbReference type="AlphaFoldDB" id="A0A3M7RDZ3"/>
<reference evidence="1 2" key="1">
    <citation type="journal article" date="2018" name="Sci. Rep.">
        <title>Genomic signatures of local adaptation to the degree of environmental predictability in rotifers.</title>
        <authorList>
            <person name="Franch-Gras L."/>
            <person name="Hahn C."/>
            <person name="Garcia-Roger E.M."/>
            <person name="Carmona M.J."/>
            <person name="Serra M."/>
            <person name="Gomez A."/>
        </authorList>
    </citation>
    <scope>NUCLEOTIDE SEQUENCE [LARGE SCALE GENOMIC DNA]</scope>
    <source>
        <strain evidence="1">HYR1</strain>
    </source>
</reference>
<sequence length="34" mass="4200">MFVDKNTKRKTKILEKFNELYRYLTSDFKESPND</sequence>
<gene>
    <name evidence="1" type="ORF">BpHYR1_021233</name>
</gene>
<evidence type="ECO:0000313" key="1">
    <source>
        <dbReference type="EMBL" id="RNA21783.1"/>
    </source>
</evidence>
<dbReference type="EMBL" id="REGN01003600">
    <property type="protein sequence ID" value="RNA21783.1"/>
    <property type="molecule type" value="Genomic_DNA"/>
</dbReference>
<keyword evidence="2" id="KW-1185">Reference proteome</keyword>
<organism evidence="1 2">
    <name type="scientific">Brachionus plicatilis</name>
    <name type="common">Marine rotifer</name>
    <name type="synonym">Brachionus muelleri</name>
    <dbReference type="NCBI Taxonomy" id="10195"/>
    <lineage>
        <taxon>Eukaryota</taxon>
        <taxon>Metazoa</taxon>
        <taxon>Spiralia</taxon>
        <taxon>Gnathifera</taxon>
        <taxon>Rotifera</taxon>
        <taxon>Eurotatoria</taxon>
        <taxon>Monogononta</taxon>
        <taxon>Pseudotrocha</taxon>
        <taxon>Ploima</taxon>
        <taxon>Brachionidae</taxon>
        <taxon>Brachionus</taxon>
    </lineage>
</organism>
<protein>
    <submittedName>
        <fullName evidence="1">Uncharacterized protein</fullName>
    </submittedName>
</protein>
<dbReference type="Proteomes" id="UP000276133">
    <property type="component" value="Unassembled WGS sequence"/>
</dbReference>
<name>A0A3M7RDZ3_BRAPC</name>